<dbReference type="PROSITE" id="PS51819">
    <property type="entry name" value="VOC"/>
    <property type="match status" value="1"/>
</dbReference>
<keyword evidence="2" id="KW-0223">Dioxygenase</keyword>
<dbReference type="AlphaFoldDB" id="A0A1H4M6A7"/>
<sequence length="131" mass="14091">MFSHVTIGTNDLASSTNFYGRLLVPLGIKLLTLKHNPERALFTQSTTDSGTAFCIYSPLNGERATPGNGSMVAFEAQTRAQVDDFYAIAMANGASDEGAPGLRPQYSPDYYGAYIRDPDGNKICCVCHSAD</sequence>
<organism evidence="2 3">
    <name type="scientific">Pseudomonas saponiphila</name>
    <dbReference type="NCBI Taxonomy" id="556534"/>
    <lineage>
        <taxon>Bacteria</taxon>
        <taxon>Pseudomonadati</taxon>
        <taxon>Pseudomonadota</taxon>
        <taxon>Gammaproteobacteria</taxon>
        <taxon>Pseudomonadales</taxon>
        <taxon>Pseudomonadaceae</taxon>
        <taxon>Pseudomonas</taxon>
    </lineage>
</organism>
<dbReference type="InterPro" id="IPR037523">
    <property type="entry name" value="VOC_core"/>
</dbReference>
<dbReference type="PANTHER" id="PTHR35006">
    <property type="entry name" value="GLYOXALASE FAMILY PROTEIN (AFU_ORTHOLOGUE AFUA_5G14830)"/>
    <property type="match status" value="1"/>
</dbReference>
<name>A0A1H4M6A7_9PSED</name>
<dbReference type="CDD" id="cd07262">
    <property type="entry name" value="VOC_like"/>
    <property type="match status" value="1"/>
</dbReference>
<dbReference type="Proteomes" id="UP000198982">
    <property type="component" value="Unassembled WGS sequence"/>
</dbReference>
<evidence type="ECO:0000259" key="1">
    <source>
        <dbReference type="PROSITE" id="PS51819"/>
    </source>
</evidence>
<dbReference type="PANTHER" id="PTHR35006:SF1">
    <property type="entry name" value="BLL2941 PROTEIN"/>
    <property type="match status" value="1"/>
</dbReference>
<dbReference type="Gene3D" id="3.10.180.10">
    <property type="entry name" value="2,3-Dihydroxybiphenyl 1,2-Dioxygenase, domain 1"/>
    <property type="match status" value="1"/>
</dbReference>
<dbReference type="RefSeq" id="WP_092313308.1">
    <property type="nucleotide sequence ID" value="NZ_FNTJ01000001.1"/>
</dbReference>
<evidence type="ECO:0000313" key="3">
    <source>
        <dbReference type="Proteomes" id="UP000198982"/>
    </source>
</evidence>
<feature type="domain" description="VOC" evidence="1">
    <location>
        <begin position="1"/>
        <end position="128"/>
    </location>
</feature>
<dbReference type="InterPro" id="IPR029068">
    <property type="entry name" value="Glyas_Bleomycin-R_OHBP_Dase"/>
</dbReference>
<proteinExistence type="predicted"/>
<accession>A0A1H4M6A7</accession>
<reference evidence="3" key="1">
    <citation type="submission" date="2016-10" db="EMBL/GenBank/DDBJ databases">
        <authorList>
            <person name="Varghese N."/>
            <person name="Submissions S."/>
        </authorList>
    </citation>
    <scope>NUCLEOTIDE SEQUENCE [LARGE SCALE GENOMIC DNA]</scope>
    <source>
        <strain evidence="3">DSM 9751</strain>
    </source>
</reference>
<gene>
    <name evidence="2" type="ORF">SAMN05216178_2239</name>
</gene>
<keyword evidence="2" id="KW-0560">Oxidoreductase</keyword>
<evidence type="ECO:0000313" key="2">
    <source>
        <dbReference type="EMBL" id="SEB78288.1"/>
    </source>
</evidence>
<protein>
    <submittedName>
        <fullName evidence="2">Catechol 2,3-dioxygenase</fullName>
    </submittedName>
</protein>
<dbReference type="Pfam" id="PF00903">
    <property type="entry name" value="Glyoxalase"/>
    <property type="match status" value="1"/>
</dbReference>
<dbReference type="InterPro" id="IPR004360">
    <property type="entry name" value="Glyas_Fos-R_dOase_dom"/>
</dbReference>
<dbReference type="GO" id="GO:0051213">
    <property type="term" value="F:dioxygenase activity"/>
    <property type="evidence" value="ECO:0007669"/>
    <property type="project" value="UniProtKB-KW"/>
</dbReference>
<keyword evidence="3" id="KW-1185">Reference proteome</keyword>
<dbReference type="SUPFAM" id="SSF54593">
    <property type="entry name" value="Glyoxalase/Bleomycin resistance protein/Dihydroxybiphenyl dioxygenase"/>
    <property type="match status" value="1"/>
</dbReference>
<dbReference type="EMBL" id="FNTJ01000001">
    <property type="protein sequence ID" value="SEB78288.1"/>
    <property type="molecule type" value="Genomic_DNA"/>
</dbReference>